<accession>A0A2K1YTG9</accession>
<dbReference type="PANTHER" id="PTHR10997">
    <property type="entry name" value="IMPORTIN-7, 8, 11"/>
    <property type="match status" value="1"/>
</dbReference>
<reference evidence="1 2" key="1">
    <citation type="journal article" date="2006" name="Science">
        <title>The genome of black cottonwood, Populus trichocarpa (Torr. &amp; Gray).</title>
        <authorList>
            <person name="Tuskan G.A."/>
            <person name="Difazio S."/>
            <person name="Jansson S."/>
            <person name="Bohlmann J."/>
            <person name="Grigoriev I."/>
            <person name="Hellsten U."/>
            <person name="Putnam N."/>
            <person name="Ralph S."/>
            <person name="Rombauts S."/>
            <person name="Salamov A."/>
            <person name="Schein J."/>
            <person name="Sterck L."/>
            <person name="Aerts A."/>
            <person name="Bhalerao R.R."/>
            <person name="Bhalerao R.P."/>
            <person name="Blaudez D."/>
            <person name="Boerjan W."/>
            <person name="Brun A."/>
            <person name="Brunner A."/>
            <person name="Busov V."/>
            <person name="Campbell M."/>
            <person name="Carlson J."/>
            <person name="Chalot M."/>
            <person name="Chapman J."/>
            <person name="Chen G.L."/>
            <person name="Cooper D."/>
            <person name="Coutinho P.M."/>
            <person name="Couturier J."/>
            <person name="Covert S."/>
            <person name="Cronk Q."/>
            <person name="Cunningham R."/>
            <person name="Davis J."/>
            <person name="Degroeve S."/>
            <person name="Dejardin A."/>
            <person name="Depamphilis C."/>
            <person name="Detter J."/>
            <person name="Dirks B."/>
            <person name="Dubchak I."/>
            <person name="Duplessis S."/>
            <person name="Ehlting J."/>
            <person name="Ellis B."/>
            <person name="Gendler K."/>
            <person name="Goodstein D."/>
            <person name="Gribskov M."/>
            <person name="Grimwood J."/>
            <person name="Groover A."/>
            <person name="Gunter L."/>
            <person name="Hamberger B."/>
            <person name="Heinze B."/>
            <person name="Helariutta Y."/>
            <person name="Henrissat B."/>
            <person name="Holligan D."/>
            <person name="Holt R."/>
            <person name="Huang W."/>
            <person name="Islam-Faridi N."/>
            <person name="Jones S."/>
            <person name="Jones-Rhoades M."/>
            <person name="Jorgensen R."/>
            <person name="Joshi C."/>
            <person name="Kangasjarvi J."/>
            <person name="Karlsson J."/>
            <person name="Kelleher C."/>
            <person name="Kirkpatrick R."/>
            <person name="Kirst M."/>
            <person name="Kohler A."/>
            <person name="Kalluri U."/>
            <person name="Larimer F."/>
            <person name="Leebens-Mack J."/>
            <person name="Leple J.C."/>
            <person name="Locascio P."/>
            <person name="Lou Y."/>
            <person name="Lucas S."/>
            <person name="Martin F."/>
            <person name="Montanini B."/>
            <person name="Napoli C."/>
            <person name="Nelson D.R."/>
            <person name="Nelson C."/>
            <person name="Nieminen K."/>
            <person name="Nilsson O."/>
            <person name="Pereda V."/>
            <person name="Peter G."/>
            <person name="Philippe R."/>
            <person name="Pilate G."/>
            <person name="Poliakov A."/>
            <person name="Razumovskaya J."/>
            <person name="Richardson P."/>
            <person name="Rinaldi C."/>
            <person name="Ritland K."/>
            <person name="Rouze P."/>
            <person name="Ryaboy D."/>
            <person name="Schmutz J."/>
            <person name="Schrader J."/>
            <person name="Segerman B."/>
            <person name="Shin H."/>
            <person name="Siddiqui A."/>
            <person name="Sterky F."/>
            <person name="Terry A."/>
            <person name="Tsai C.J."/>
            <person name="Uberbacher E."/>
            <person name="Unneberg P."/>
            <person name="Vahala J."/>
            <person name="Wall K."/>
            <person name="Wessler S."/>
            <person name="Yang G."/>
            <person name="Yin T."/>
            <person name="Douglas C."/>
            <person name="Marra M."/>
            <person name="Sandberg G."/>
            <person name="Van de Peer Y."/>
            <person name="Rokhsar D."/>
        </authorList>
    </citation>
    <scope>NUCLEOTIDE SEQUENCE [LARGE SCALE GENOMIC DNA]</scope>
    <source>
        <strain evidence="2">cv. Nisqually</strain>
    </source>
</reference>
<dbReference type="InterPro" id="IPR011989">
    <property type="entry name" value="ARM-like"/>
</dbReference>
<name>A0A2K1YTG9_POPTR</name>
<evidence type="ECO:0000313" key="2">
    <source>
        <dbReference type="Proteomes" id="UP000006729"/>
    </source>
</evidence>
<protein>
    <submittedName>
        <fullName evidence="1">Uncharacterized protein</fullName>
    </submittedName>
</protein>
<dbReference type="PANTHER" id="PTHR10997:SF9">
    <property type="entry name" value="IMPORTIN-9"/>
    <property type="match status" value="1"/>
</dbReference>
<sequence length="209" mass="23625">MVNVMDQDQQWLLNCLNTTLDPNQETRSFPEASLHPAAVLLTQFIKKHWHEGEDSLEPPVVATEGKQVTRRLRLPSLDDSHRKICTAIMPFLLKLINDQTHMSGRKSLECSVWMWLLNPDLESSGSVFVGSYILQLILHLPLQMATHIRDLVAALVQRMQSAQIVGLKSSLLLIIDWYVPSILDASASVNSNYVNFLLPSRAMLKDIVK</sequence>
<dbReference type="InParanoid" id="A0A2K1YTG9"/>
<proteinExistence type="predicted"/>
<organism evidence="1 2">
    <name type="scientific">Populus trichocarpa</name>
    <name type="common">Western balsam poplar</name>
    <name type="synonym">Populus balsamifera subsp. trichocarpa</name>
    <dbReference type="NCBI Taxonomy" id="3694"/>
    <lineage>
        <taxon>Eukaryota</taxon>
        <taxon>Viridiplantae</taxon>
        <taxon>Streptophyta</taxon>
        <taxon>Embryophyta</taxon>
        <taxon>Tracheophyta</taxon>
        <taxon>Spermatophyta</taxon>
        <taxon>Magnoliopsida</taxon>
        <taxon>eudicotyledons</taxon>
        <taxon>Gunneridae</taxon>
        <taxon>Pentapetalae</taxon>
        <taxon>rosids</taxon>
        <taxon>fabids</taxon>
        <taxon>Malpighiales</taxon>
        <taxon>Salicaceae</taxon>
        <taxon>Saliceae</taxon>
        <taxon>Populus</taxon>
    </lineage>
</organism>
<gene>
    <name evidence="1" type="ORF">POPTR_010G133400</name>
</gene>
<dbReference type="EMBL" id="CM009299">
    <property type="protein sequence ID" value="PNT16326.1"/>
    <property type="molecule type" value="Genomic_DNA"/>
</dbReference>
<dbReference type="STRING" id="3694.A0A2K1YTG9"/>
<keyword evidence="2" id="KW-1185">Reference proteome</keyword>
<dbReference type="Proteomes" id="UP000006729">
    <property type="component" value="Chromosome 10"/>
</dbReference>
<dbReference type="InterPro" id="IPR016024">
    <property type="entry name" value="ARM-type_fold"/>
</dbReference>
<dbReference type="Gene3D" id="1.25.10.10">
    <property type="entry name" value="Leucine-rich Repeat Variant"/>
    <property type="match status" value="1"/>
</dbReference>
<dbReference type="AlphaFoldDB" id="A0A2K1YTG9"/>
<evidence type="ECO:0000313" key="1">
    <source>
        <dbReference type="EMBL" id="PNT16326.1"/>
    </source>
</evidence>
<dbReference type="SUPFAM" id="SSF48371">
    <property type="entry name" value="ARM repeat"/>
    <property type="match status" value="1"/>
</dbReference>